<proteinExistence type="predicted"/>
<dbReference type="SUPFAM" id="SSF54236">
    <property type="entry name" value="Ubiquitin-like"/>
    <property type="match status" value="1"/>
</dbReference>
<accession>A0ABR2L5Z5</accession>
<name>A0ABR2L5Z5_9EUKA</name>
<dbReference type="PROSITE" id="PS50053">
    <property type="entry name" value="UBIQUITIN_2"/>
    <property type="match status" value="1"/>
</dbReference>
<keyword evidence="3" id="KW-1185">Reference proteome</keyword>
<dbReference type="InterPro" id="IPR000626">
    <property type="entry name" value="Ubiquitin-like_dom"/>
</dbReference>
<evidence type="ECO:0000313" key="2">
    <source>
        <dbReference type="EMBL" id="KAK8898779.1"/>
    </source>
</evidence>
<gene>
    <name evidence="2" type="ORF">M9Y10_001071</name>
</gene>
<feature type="domain" description="Ubiquitin-like" evidence="1">
    <location>
        <begin position="1"/>
        <end position="82"/>
    </location>
</feature>
<comment type="caution">
    <text evidence="2">The sequence shown here is derived from an EMBL/GenBank/DDBJ whole genome shotgun (WGS) entry which is preliminary data.</text>
</comment>
<reference evidence="2 3" key="1">
    <citation type="submission" date="2024-04" db="EMBL/GenBank/DDBJ databases">
        <title>Tritrichomonas musculus Genome.</title>
        <authorList>
            <person name="Alves-Ferreira E."/>
            <person name="Grigg M."/>
            <person name="Lorenzi H."/>
            <person name="Galac M."/>
        </authorList>
    </citation>
    <scope>NUCLEOTIDE SEQUENCE [LARGE SCALE GENOMIC DNA]</scope>
    <source>
        <strain evidence="2 3">EAF2021</strain>
    </source>
</reference>
<dbReference type="Proteomes" id="UP001470230">
    <property type="component" value="Unassembled WGS sequence"/>
</dbReference>
<dbReference type="EMBL" id="JAPFFF010000001">
    <property type="protein sequence ID" value="KAK8898779.1"/>
    <property type="molecule type" value="Genomic_DNA"/>
</dbReference>
<sequence length="83" mass="9602">MKIQVVLQFGFPTLDFDIDPSTTLNDLKKKCEEERRFEDASDYFIAFMYPHGVLVNDLKLTLESLNVKEGDQLFYIYESIASG</sequence>
<organism evidence="2 3">
    <name type="scientific">Tritrichomonas musculus</name>
    <dbReference type="NCBI Taxonomy" id="1915356"/>
    <lineage>
        <taxon>Eukaryota</taxon>
        <taxon>Metamonada</taxon>
        <taxon>Parabasalia</taxon>
        <taxon>Tritrichomonadida</taxon>
        <taxon>Tritrichomonadidae</taxon>
        <taxon>Tritrichomonas</taxon>
    </lineage>
</organism>
<protein>
    <recommendedName>
        <fullName evidence="1">Ubiquitin-like domain-containing protein</fullName>
    </recommendedName>
</protein>
<evidence type="ECO:0000313" key="3">
    <source>
        <dbReference type="Proteomes" id="UP001470230"/>
    </source>
</evidence>
<dbReference type="InterPro" id="IPR029071">
    <property type="entry name" value="Ubiquitin-like_domsf"/>
</dbReference>
<evidence type="ECO:0000259" key="1">
    <source>
        <dbReference type="PROSITE" id="PS50053"/>
    </source>
</evidence>